<dbReference type="AlphaFoldDB" id="A0A1H8EH28"/>
<dbReference type="OrthoDB" id="9769565at2"/>
<evidence type="ECO:0000313" key="9">
    <source>
        <dbReference type="EMBL" id="SEN18795.1"/>
    </source>
</evidence>
<comment type="pathway">
    <text evidence="2">Cofactor biosynthesis; ubiquinone biosynthesis.</text>
</comment>
<keyword evidence="7" id="KW-0503">Monooxygenase</keyword>
<proteinExistence type="inferred from homology"/>
<evidence type="ECO:0000313" key="10">
    <source>
        <dbReference type="Proteomes" id="UP000199531"/>
    </source>
</evidence>
<dbReference type="Proteomes" id="UP000199531">
    <property type="component" value="Unassembled WGS sequence"/>
</dbReference>
<feature type="domain" description="FAD-binding" evidence="8">
    <location>
        <begin position="3"/>
        <end position="350"/>
    </location>
</feature>
<keyword evidence="9" id="KW-0830">Ubiquinone</keyword>
<keyword evidence="4" id="KW-0285">Flavoprotein</keyword>
<dbReference type="GO" id="GO:0004497">
    <property type="term" value="F:monooxygenase activity"/>
    <property type="evidence" value="ECO:0007669"/>
    <property type="project" value="UniProtKB-KW"/>
</dbReference>
<dbReference type="PANTHER" id="PTHR43876">
    <property type="entry name" value="UBIQUINONE BIOSYNTHESIS MONOOXYGENASE COQ6, MITOCHONDRIAL"/>
    <property type="match status" value="1"/>
</dbReference>
<dbReference type="Gene3D" id="3.50.50.60">
    <property type="entry name" value="FAD/NAD(P)-binding domain"/>
    <property type="match status" value="2"/>
</dbReference>
<comment type="similarity">
    <text evidence="3">Belongs to the UbiH/COQ6 family.</text>
</comment>
<evidence type="ECO:0000256" key="7">
    <source>
        <dbReference type="ARBA" id="ARBA00023033"/>
    </source>
</evidence>
<dbReference type="InterPro" id="IPR010971">
    <property type="entry name" value="UbiH/COQ6"/>
</dbReference>
<dbReference type="GO" id="GO:0016705">
    <property type="term" value="F:oxidoreductase activity, acting on paired donors, with incorporation or reduction of molecular oxygen"/>
    <property type="evidence" value="ECO:0007669"/>
    <property type="project" value="InterPro"/>
</dbReference>
<keyword evidence="5" id="KW-0274">FAD</keyword>
<dbReference type="PRINTS" id="PR00420">
    <property type="entry name" value="RNGMNOXGNASE"/>
</dbReference>
<keyword evidence="6" id="KW-0560">Oxidoreductase</keyword>
<dbReference type="NCBIfam" id="TIGR01988">
    <property type="entry name" value="Ubi-OHases"/>
    <property type="match status" value="1"/>
</dbReference>
<dbReference type="InterPro" id="IPR051205">
    <property type="entry name" value="UbiH/COQ6_monooxygenase"/>
</dbReference>
<dbReference type="RefSeq" id="WP_091813858.1">
    <property type="nucleotide sequence ID" value="NZ_FOCW01000001.1"/>
</dbReference>
<dbReference type="STRING" id="1121117.SAMN02745977_00689"/>
<dbReference type="NCBIfam" id="NF006593">
    <property type="entry name" value="PRK09126.1"/>
    <property type="match status" value="1"/>
</dbReference>
<name>A0A1H8EH28_9BURK</name>
<sequence>MDYDILIVGAGPAGLCLARALSGKGLRIGVLDQQPEEALAHPAFDGREIALSQRSAHTLRELGLWERIEQIEPTAFSQLRDAQVLNGPNPLGLVISHALSPRSELGWFVSNHLIRQAAWDCVQDSIATHQDITLLTGQKTGRVWSDDHAAHVTLEDGRTLHSRLLVAADSRFSGTRRAMGLAADMYDFGHSMLVCCMLHQKPHNHVAWQWFDYGQTLALLPMNDDPATGMHRSSVVLTLPSHAMDPVAGMAEPAFNAEIARRFAQRLGSMTLVSTRHVYPLVGVYPRSIVSRRFACVGDTAVGMHPITAHGFNFGLLGVANLGKAIVQAHAAGQDIASPALLQRYQREHRIATRPLYLITLGLARLYTTEHPAAKVVREAAVQIGQRFTPFKRAIAASLTSLR</sequence>
<evidence type="ECO:0000256" key="4">
    <source>
        <dbReference type="ARBA" id="ARBA00022630"/>
    </source>
</evidence>
<dbReference type="InterPro" id="IPR002938">
    <property type="entry name" value="FAD-bd"/>
</dbReference>
<dbReference type="GO" id="GO:0006744">
    <property type="term" value="P:ubiquinone biosynthetic process"/>
    <property type="evidence" value="ECO:0007669"/>
    <property type="project" value="UniProtKB-UniPathway"/>
</dbReference>
<evidence type="ECO:0000256" key="2">
    <source>
        <dbReference type="ARBA" id="ARBA00004749"/>
    </source>
</evidence>
<organism evidence="9 10">
    <name type="scientific">Brachymonas denitrificans DSM 15123</name>
    <dbReference type="NCBI Taxonomy" id="1121117"/>
    <lineage>
        <taxon>Bacteria</taxon>
        <taxon>Pseudomonadati</taxon>
        <taxon>Pseudomonadota</taxon>
        <taxon>Betaproteobacteria</taxon>
        <taxon>Burkholderiales</taxon>
        <taxon>Comamonadaceae</taxon>
        <taxon>Brachymonas</taxon>
    </lineage>
</organism>
<comment type="cofactor">
    <cofactor evidence="1">
        <name>FAD</name>
        <dbReference type="ChEBI" id="CHEBI:57692"/>
    </cofactor>
</comment>
<dbReference type="EMBL" id="FOCW01000001">
    <property type="protein sequence ID" value="SEN18795.1"/>
    <property type="molecule type" value="Genomic_DNA"/>
</dbReference>
<protein>
    <submittedName>
        <fullName evidence="9">Ubiquinone biosynthesis hydroxylase, UbiH/UbiF/VisC/COQ6 family</fullName>
    </submittedName>
</protein>
<evidence type="ECO:0000256" key="5">
    <source>
        <dbReference type="ARBA" id="ARBA00022827"/>
    </source>
</evidence>
<dbReference type="SUPFAM" id="SSF51905">
    <property type="entry name" value="FAD/NAD(P)-binding domain"/>
    <property type="match status" value="1"/>
</dbReference>
<evidence type="ECO:0000256" key="6">
    <source>
        <dbReference type="ARBA" id="ARBA00023002"/>
    </source>
</evidence>
<evidence type="ECO:0000256" key="3">
    <source>
        <dbReference type="ARBA" id="ARBA00005349"/>
    </source>
</evidence>
<evidence type="ECO:0000259" key="8">
    <source>
        <dbReference type="Pfam" id="PF01494"/>
    </source>
</evidence>
<dbReference type="UniPathway" id="UPA00232"/>
<dbReference type="Pfam" id="PF01494">
    <property type="entry name" value="FAD_binding_3"/>
    <property type="match status" value="1"/>
</dbReference>
<dbReference type="InterPro" id="IPR036188">
    <property type="entry name" value="FAD/NAD-bd_sf"/>
</dbReference>
<reference evidence="9 10" key="1">
    <citation type="submission" date="2016-10" db="EMBL/GenBank/DDBJ databases">
        <authorList>
            <person name="de Groot N.N."/>
        </authorList>
    </citation>
    <scope>NUCLEOTIDE SEQUENCE [LARGE SCALE GENOMIC DNA]</scope>
    <source>
        <strain evidence="9 10">DSM 15123</strain>
    </source>
</reference>
<dbReference type="GO" id="GO:0071949">
    <property type="term" value="F:FAD binding"/>
    <property type="evidence" value="ECO:0007669"/>
    <property type="project" value="InterPro"/>
</dbReference>
<gene>
    <name evidence="9" type="ORF">SAMN02745977_00689</name>
</gene>
<keyword evidence="10" id="KW-1185">Reference proteome</keyword>
<dbReference type="PANTHER" id="PTHR43876:SF25">
    <property type="entry name" value="MONOOXYGENASE NMA2164"/>
    <property type="match status" value="1"/>
</dbReference>
<accession>A0A1H8EH28</accession>
<evidence type="ECO:0000256" key="1">
    <source>
        <dbReference type="ARBA" id="ARBA00001974"/>
    </source>
</evidence>